<dbReference type="SUPFAM" id="SSF46785">
    <property type="entry name" value="Winged helix' DNA-binding domain"/>
    <property type="match status" value="1"/>
</dbReference>
<evidence type="ECO:0000259" key="3">
    <source>
        <dbReference type="Pfam" id="PF25583"/>
    </source>
</evidence>
<dbReference type="Pfam" id="PF08279">
    <property type="entry name" value="HTH_11"/>
    <property type="match status" value="1"/>
</dbReference>
<dbReference type="Pfam" id="PF25583">
    <property type="entry name" value="WCX"/>
    <property type="match status" value="1"/>
</dbReference>
<evidence type="ECO:0000259" key="1">
    <source>
        <dbReference type="Pfam" id="PF08279"/>
    </source>
</evidence>
<evidence type="ECO:0000313" key="5">
    <source>
        <dbReference type="Proteomes" id="UP000593994"/>
    </source>
</evidence>
<evidence type="ECO:0000259" key="2">
    <source>
        <dbReference type="Pfam" id="PF13280"/>
    </source>
</evidence>
<feature type="domain" description="WCX" evidence="3">
    <location>
        <begin position="232"/>
        <end position="307"/>
    </location>
</feature>
<organism evidence="4 5">
    <name type="scientific">Candidatus Sulfurimonas baltica</name>
    <dbReference type="NCBI Taxonomy" id="2740404"/>
    <lineage>
        <taxon>Bacteria</taxon>
        <taxon>Pseudomonadati</taxon>
        <taxon>Campylobacterota</taxon>
        <taxon>Epsilonproteobacteria</taxon>
        <taxon>Campylobacterales</taxon>
        <taxon>Sulfurimonadaceae</taxon>
        <taxon>Sulfurimonas</taxon>
    </lineage>
</organism>
<name>A0A7S7LYL3_9BACT</name>
<feature type="domain" description="WYL" evidence="2">
    <location>
        <begin position="161"/>
        <end position="201"/>
    </location>
</feature>
<feature type="domain" description="Helix-turn-helix type 11" evidence="1">
    <location>
        <begin position="20"/>
        <end position="57"/>
    </location>
</feature>
<dbReference type="PANTHER" id="PTHR34580">
    <property type="match status" value="1"/>
</dbReference>
<dbReference type="InterPro" id="IPR036388">
    <property type="entry name" value="WH-like_DNA-bd_sf"/>
</dbReference>
<dbReference type="Gene3D" id="1.10.10.10">
    <property type="entry name" value="Winged helix-like DNA-binding domain superfamily/Winged helix DNA-binding domain"/>
    <property type="match status" value="1"/>
</dbReference>
<dbReference type="Pfam" id="PF13280">
    <property type="entry name" value="WYL"/>
    <property type="match status" value="1"/>
</dbReference>
<dbReference type="InterPro" id="IPR051534">
    <property type="entry name" value="CBASS_pafABC_assoc_protein"/>
</dbReference>
<dbReference type="KEGG" id="sbal:HUE88_06120"/>
<dbReference type="PROSITE" id="PS52050">
    <property type="entry name" value="WYL"/>
    <property type="match status" value="1"/>
</dbReference>
<dbReference type="PANTHER" id="PTHR34580:SF1">
    <property type="entry name" value="PROTEIN PAFC"/>
    <property type="match status" value="1"/>
</dbReference>
<dbReference type="Proteomes" id="UP000593994">
    <property type="component" value="Chromosome"/>
</dbReference>
<reference evidence="4 5" key="1">
    <citation type="submission" date="2020-05" db="EMBL/GenBank/DDBJ databases">
        <title>Sulfurimonas marisnigri, sp. nov., and Sulfurimonas baltica, sp. nov., manganese oxide reducing chemolithoautotrophs of the class Epsilonproteobacteria isolated from the pelagic redoxclines of the Black and Baltic Seas and emended description of the genus Sulfurimonas.</title>
        <authorList>
            <person name="Henkel J.V."/>
            <person name="Laudan C."/>
            <person name="Werner J."/>
            <person name="Neu T."/>
            <person name="Plewe S."/>
            <person name="Sproer C."/>
            <person name="Bunk B."/>
            <person name="Schulz-Vogt H.N."/>
        </authorList>
    </citation>
    <scope>NUCLEOTIDE SEQUENCE [LARGE SCALE GENOMIC DNA]</scope>
    <source>
        <strain evidence="4 5">GD2</strain>
    </source>
</reference>
<proteinExistence type="predicted"/>
<sequence length="322" mass="37679">MQENNDSSNDLKSHDTTVTRLILILSKLDEDERPTQKELAQEFSVSLRTIQRDIGRLCYFPIEKTDDGKLYFTEGFSLKRTSFEDIEMVLLSLSLSMIMDISPKFSKSSHSLLAKLLVPNFATPYLIKQNPYESIDVDSAKLNELEYGIENKRITTIMINKREFVVEPYKIISFDEIWYLFAKELESEKIKTFFISDISQVDYSQKSFTMKKPIDSILENVHTAWFDDGVQYEVKVKIMQPIAHYFKRKKHFVSQELVREDDDGSIVVSFKVSSDEEVDNLIKSWLPHIKVISPKRIRKKMLKELDEYVKSLKNFEMTHPDV</sequence>
<accession>A0A7S7LYL3</accession>
<evidence type="ECO:0000313" key="4">
    <source>
        <dbReference type="EMBL" id="QOY53253.1"/>
    </source>
</evidence>
<keyword evidence="5" id="KW-1185">Reference proteome</keyword>
<dbReference type="RefSeq" id="WP_194372124.1">
    <property type="nucleotide sequence ID" value="NZ_CP054492.1"/>
</dbReference>
<dbReference type="InterPro" id="IPR057727">
    <property type="entry name" value="WCX_dom"/>
</dbReference>
<dbReference type="AlphaFoldDB" id="A0A7S7LYL3"/>
<gene>
    <name evidence="4" type="ORF">HUE88_06120</name>
</gene>
<dbReference type="EMBL" id="CP054492">
    <property type="protein sequence ID" value="QOY53253.1"/>
    <property type="molecule type" value="Genomic_DNA"/>
</dbReference>
<dbReference type="InterPro" id="IPR036390">
    <property type="entry name" value="WH_DNA-bd_sf"/>
</dbReference>
<dbReference type="InterPro" id="IPR026881">
    <property type="entry name" value="WYL_dom"/>
</dbReference>
<protein>
    <submittedName>
        <fullName evidence="4">WYL domain-containing protein</fullName>
    </submittedName>
</protein>
<dbReference type="InterPro" id="IPR013196">
    <property type="entry name" value="HTH_11"/>
</dbReference>